<keyword evidence="3 5" id="KW-0238">DNA-binding</keyword>
<dbReference type="Gene3D" id="1.10.357.10">
    <property type="entry name" value="Tetracycline Repressor, domain 2"/>
    <property type="match status" value="1"/>
</dbReference>
<evidence type="ECO:0000256" key="4">
    <source>
        <dbReference type="ARBA" id="ARBA00023163"/>
    </source>
</evidence>
<accession>A0A1V3BZU2</accession>
<dbReference type="PANTHER" id="PTHR30055">
    <property type="entry name" value="HTH-TYPE TRANSCRIPTIONAL REGULATOR RUTR"/>
    <property type="match status" value="1"/>
</dbReference>
<protein>
    <submittedName>
        <fullName evidence="7">TetR family transcriptional regulator</fullName>
    </submittedName>
</protein>
<comment type="caution">
    <text evidence="7">The sequence shown here is derived from an EMBL/GenBank/DDBJ whole genome shotgun (WGS) entry which is preliminary data.</text>
</comment>
<reference evidence="8" key="1">
    <citation type="submission" date="2016-08" db="EMBL/GenBank/DDBJ databases">
        <authorList>
            <person name="Tokovenko B."/>
            <person name="Kalinowski J."/>
        </authorList>
    </citation>
    <scope>NUCLEOTIDE SEQUENCE [LARGE SCALE GENOMIC DNA]</scope>
    <source>
        <strain evidence="8">UTMC102</strain>
    </source>
</reference>
<keyword evidence="4" id="KW-0804">Transcription</keyword>
<dbReference type="InterPro" id="IPR050109">
    <property type="entry name" value="HTH-type_TetR-like_transc_reg"/>
</dbReference>
<dbReference type="RefSeq" id="WP_077690304.1">
    <property type="nucleotide sequence ID" value="NZ_MCOK01000001.1"/>
</dbReference>
<dbReference type="PROSITE" id="PS50977">
    <property type="entry name" value="HTH_TETR_2"/>
    <property type="match status" value="1"/>
</dbReference>
<keyword evidence="8" id="KW-1185">Reference proteome</keyword>
<dbReference type="Pfam" id="PF13977">
    <property type="entry name" value="TetR_C_6"/>
    <property type="match status" value="1"/>
</dbReference>
<name>A0A1V3BZU2_9ACTN</name>
<dbReference type="PANTHER" id="PTHR30055:SF226">
    <property type="entry name" value="HTH-TYPE TRANSCRIPTIONAL REGULATOR PKSA"/>
    <property type="match status" value="1"/>
</dbReference>
<proteinExistence type="predicted"/>
<evidence type="ECO:0000256" key="5">
    <source>
        <dbReference type="PROSITE-ProRule" id="PRU00335"/>
    </source>
</evidence>
<gene>
    <name evidence="7" type="ORF">NOSIN_08950</name>
</gene>
<feature type="domain" description="HTH tetR-type" evidence="6">
    <location>
        <begin position="8"/>
        <end position="68"/>
    </location>
</feature>
<evidence type="ECO:0000256" key="2">
    <source>
        <dbReference type="ARBA" id="ARBA00023015"/>
    </source>
</evidence>
<keyword evidence="2" id="KW-0805">Transcription regulation</keyword>
<dbReference type="OrthoDB" id="9816296at2"/>
<evidence type="ECO:0000256" key="3">
    <source>
        <dbReference type="ARBA" id="ARBA00023125"/>
    </source>
</evidence>
<dbReference type="InterPro" id="IPR009057">
    <property type="entry name" value="Homeodomain-like_sf"/>
</dbReference>
<dbReference type="InterPro" id="IPR036271">
    <property type="entry name" value="Tet_transcr_reg_TetR-rel_C_sf"/>
</dbReference>
<dbReference type="GO" id="GO:0003700">
    <property type="term" value="F:DNA-binding transcription factor activity"/>
    <property type="evidence" value="ECO:0007669"/>
    <property type="project" value="TreeGrafter"/>
</dbReference>
<dbReference type="STRING" id="501010.NOSIN_08950"/>
<dbReference type="SUPFAM" id="SSF46689">
    <property type="entry name" value="Homeodomain-like"/>
    <property type="match status" value="1"/>
</dbReference>
<evidence type="ECO:0000313" key="7">
    <source>
        <dbReference type="EMBL" id="OOC53913.1"/>
    </source>
</evidence>
<dbReference type="EMBL" id="MCOK01000001">
    <property type="protein sequence ID" value="OOC53913.1"/>
    <property type="molecule type" value="Genomic_DNA"/>
</dbReference>
<dbReference type="GO" id="GO:0000976">
    <property type="term" value="F:transcription cis-regulatory region binding"/>
    <property type="evidence" value="ECO:0007669"/>
    <property type="project" value="TreeGrafter"/>
</dbReference>
<evidence type="ECO:0000256" key="1">
    <source>
        <dbReference type="ARBA" id="ARBA00022491"/>
    </source>
</evidence>
<dbReference type="InterPro" id="IPR001647">
    <property type="entry name" value="HTH_TetR"/>
</dbReference>
<dbReference type="AlphaFoldDB" id="A0A1V3BZU2"/>
<dbReference type="InterPro" id="IPR039538">
    <property type="entry name" value="BetI_C"/>
</dbReference>
<sequence length="209" mass="24264">MPKIVDHEQRRRELAEALWRVISASGPTAVSIRSVAAEAGWSPGALRYYFPTREDLLVFAMNLSEERVTERLLALQHTQSPDTPLLERVAEYAEQLLPLDQTRRTEYRAWEAAGLLGEYDRDRERRWNSQRRLYRQLVAIITGLPARDPFQPHPDPWTEEWSGYLHTLVDGFALQLMVTPGMTDPDDVRHRLRAFLARMEEAWHHHAGS</sequence>
<feature type="DNA-binding region" description="H-T-H motif" evidence="5">
    <location>
        <begin position="31"/>
        <end position="50"/>
    </location>
</feature>
<dbReference type="SUPFAM" id="SSF48498">
    <property type="entry name" value="Tetracyclin repressor-like, C-terminal domain"/>
    <property type="match status" value="1"/>
</dbReference>
<keyword evidence="1" id="KW-0678">Repressor</keyword>
<organism evidence="7 8">
    <name type="scientific">Nocardiopsis sinuspersici</name>
    <dbReference type="NCBI Taxonomy" id="501010"/>
    <lineage>
        <taxon>Bacteria</taxon>
        <taxon>Bacillati</taxon>
        <taxon>Actinomycetota</taxon>
        <taxon>Actinomycetes</taxon>
        <taxon>Streptosporangiales</taxon>
        <taxon>Nocardiopsidaceae</taxon>
        <taxon>Nocardiopsis</taxon>
    </lineage>
</organism>
<evidence type="ECO:0000259" key="6">
    <source>
        <dbReference type="PROSITE" id="PS50977"/>
    </source>
</evidence>
<evidence type="ECO:0000313" key="8">
    <source>
        <dbReference type="Proteomes" id="UP000189004"/>
    </source>
</evidence>
<dbReference type="Pfam" id="PF00440">
    <property type="entry name" value="TetR_N"/>
    <property type="match status" value="1"/>
</dbReference>
<dbReference type="Proteomes" id="UP000189004">
    <property type="component" value="Unassembled WGS sequence"/>
</dbReference>